<keyword evidence="1" id="KW-0472">Membrane</keyword>
<protein>
    <submittedName>
        <fullName evidence="2">Uncharacterized protein</fullName>
    </submittedName>
</protein>
<keyword evidence="1" id="KW-1133">Transmembrane helix</keyword>
<proteinExistence type="predicted"/>
<feature type="transmembrane region" description="Helical" evidence="1">
    <location>
        <begin position="6"/>
        <end position="33"/>
    </location>
</feature>
<reference evidence="2" key="1">
    <citation type="submission" date="2020-12" db="EMBL/GenBank/DDBJ databases">
        <title>Metabolic potential, ecology and presence of endohyphal bacteria is reflected in genomic diversity of Mucoromycotina.</title>
        <authorList>
            <person name="Muszewska A."/>
            <person name="Okrasinska A."/>
            <person name="Steczkiewicz K."/>
            <person name="Drgas O."/>
            <person name="Orlowska M."/>
            <person name="Perlinska-Lenart U."/>
            <person name="Aleksandrzak-Piekarczyk T."/>
            <person name="Szatraj K."/>
            <person name="Zielenkiewicz U."/>
            <person name="Pilsyk S."/>
            <person name="Malc E."/>
            <person name="Mieczkowski P."/>
            <person name="Kruszewska J.S."/>
            <person name="Biernat P."/>
            <person name="Pawlowska J."/>
        </authorList>
    </citation>
    <scope>NUCLEOTIDE SEQUENCE</scope>
    <source>
        <strain evidence="2">CBS 226.32</strain>
    </source>
</reference>
<keyword evidence="1" id="KW-0812">Transmembrane</keyword>
<dbReference type="OrthoDB" id="2277610at2759"/>
<evidence type="ECO:0000256" key="1">
    <source>
        <dbReference type="SAM" id="Phobius"/>
    </source>
</evidence>
<gene>
    <name evidence="2" type="ORF">INT46_007063</name>
</gene>
<organism evidence="2 3">
    <name type="scientific">Mucor plumbeus</name>
    <dbReference type="NCBI Taxonomy" id="97098"/>
    <lineage>
        <taxon>Eukaryota</taxon>
        <taxon>Fungi</taxon>
        <taxon>Fungi incertae sedis</taxon>
        <taxon>Mucoromycota</taxon>
        <taxon>Mucoromycotina</taxon>
        <taxon>Mucoromycetes</taxon>
        <taxon>Mucorales</taxon>
        <taxon>Mucorineae</taxon>
        <taxon>Mucoraceae</taxon>
        <taxon>Mucor</taxon>
    </lineage>
</organism>
<accession>A0A8H7RSU1</accession>
<dbReference type="EMBL" id="JAEPRC010000001">
    <property type="protein sequence ID" value="KAG2216003.1"/>
    <property type="molecule type" value="Genomic_DNA"/>
</dbReference>
<keyword evidence="3" id="KW-1185">Reference proteome</keyword>
<feature type="transmembrane region" description="Helical" evidence="1">
    <location>
        <begin position="440"/>
        <end position="464"/>
    </location>
</feature>
<name>A0A8H7RSU1_9FUNG</name>
<dbReference type="AlphaFoldDB" id="A0A8H7RSU1"/>
<evidence type="ECO:0000313" key="2">
    <source>
        <dbReference type="EMBL" id="KAG2216003.1"/>
    </source>
</evidence>
<sequence>MFPLPVSILITQLVALLGVTAIARIVNLIAYYLKDFDIQLMYHENIFRHLERFKDYNNSNSKKWLVIALSSVTLVTSFLPTSLSITGDIIDTQHVSYTNIKTTDSQYYLSPTSDSLASMPLFVDFYNNNQEPANLTGILLENYVTSISKETTENPSGIWYNAPSVHFFPKQQLQRWTNDASYPPTPQIVSNQGVFTLQQRDNQKPAYFLSYNNKVKGEGSSSLENCVDNDPFGENIVNNLNSIEGHQVQGVHVYNRTCYPVTDPSLWLVAAQEREINNADSLLNTMDDLYYRSPLLTQQSSASYSMGIVSSIWDNLNQQVMMIKKSAHITIYYDDNSRLLTQENCISDATTRYNVPKSMQNSYFDREMFIGYQKVKKSNFETIDFEQLLQSINPFPDISTEYGLNTITDLVLFGAGLIGNSYDGFLRTTAIVLPSVKVSVAWIAVTVAFAALFIFVIVIASFIAPEAYKTNLRSLLIHTLITLETENTTDDPNLNRKKKLSLSTRAVKLEGRQSLKMDGTAIILSENIPMANQTVAADV</sequence>
<comment type="caution">
    <text evidence="2">The sequence shown here is derived from an EMBL/GenBank/DDBJ whole genome shotgun (WGS) entry which is preliminary data.</text>
</comment>
<evidence type="ECO:0000313" key="3">
    <source>
        <dbReference type="Proteomes" id="UP000650833"/>
    </source>
</evidence>
<feature type="transmembrane region" description="Helical" evidence="1">
    <location>
        <begin position="64"/>
        <end position="83"/>
    </location>
</feature>
<dbReference type="Proteomes" id="UP000650833">
    <property type="component" value="Unassembled WGS sequence"/>
</dbReference>